<gene>
    <name evidence="3" type="primary">LOC111734580</name>
</gene>
<reference evidence="3" key="1">
    <citation type="submission" date="2025-08" db="UniProtKB">
        <authorList>
            <consortium name="RefSeq"/>
        </authorList>
    </citation>
    <scope>IDENTIFICATION</scope>
    <source>
        <tissue evidence="3">Kidney</tissue>
    </source>
</reference>
<dbReference type="Proteomes" id="UP000515202">
    <property type="component" value="Unplaced"/>
</dbReference>
<dbReference type="OrthoDB" id="9837484at2759"/>
<name>A0A6P6C507_PTEVA</name>
<protein>
    <submittedName>
        <fullName evidence="3">Adenylate cyclase type 10-like</fullName>
    </submittedName>
</protein>
<dbReference type="AlphaFoldDB" id="A0A6P6C507"/>
<dbReference type="KEGG" id="pvp:111734580"/>
<dbReference type="RefSeq" id="XP_023382429.1">
    <property type="nucleotide sequence ID" value="XM_023526661.1"/>
</dbReference>
<feature type="region of interest" description="Disordered" evidence="1">
    <location>
        <begin position="180"/>
        <end position="200"/>
    </location>
</feature>
<keyword evidence="2" id="KW-1185">Reference proteome</keyword>
<evidence type="ECO:0000313" key="2">
    <source>
        <dbReference type="Proteomes" id="UP000515202"/>
    </source>
</evidence>
<evidence type="ECO:0000313" key="3">
    <source>
        <dbReference type="RefSeq" id="XP_023382429.1"/>
    </source>
</evidence>
<sequence>MCRYLEGQVLYLQNQIEELSENAQDSGVEIFKNLESLVTQNTTGVVFYPRLYHLMAYICILMGDGQNCSLFLNTALSFSETQGNMLEKCWLNMSKVGTIAGDPGWGARLLREPRWVFPGVEGHHGPFWNRTERRDTPRVQLGPPPPSAFSWGLPFLPTPQQGRRPRPVALATLQLVLPPPPEAKATLRTEHSAFYSRSVE</sequence>
<dbReference type="GeneID" id="111734580"/>
<evidence type="ECO:0000256" key="1">
    <source>
        <dbReference type="SAM" id="MobiDB-lite"/>
    </source>
</evidence>
<accession>A0A6P6C507</accession>
<organism evidence="2 3">
    <name type="scientific">Pteropus vampyrus</name>
    <name type="common">Large flying fox</name>
    <dbReference type="NCBI Taxonomy" id="132908"/>
    <lineage>
        <taxon>Eukaryota</taxon>
        <taxon>Metazoa</taxon>
        <taxon>Chordata</taxon>
        <taxon>Craniata</taxon>
        <taxon>Vertebrata</taxon>
        <taxon>Euteleostomi</taxon>
        <taxon>Mammalia</taxon>
        <taxon>Eutheria</taxon>
        <taxon>Laurasiatheria</taxon>
        <taxon>Chiroptera</taxon>
        <taxon>Yinpterochiroptera</taxon>
        <taxon>Pteropodoidea</taxon>
        <taxon>Pteropodidae</taxon>
        <taxon>Pteropodinae</taxon>
        <taxon>Pteropus</taxon>
    </lineage>
</organism>
<proteinExistence type="predicted"/>